<reference evidence="5" key="1">
    <citation type="submission" date="2025-08" db="UniProtKB">
        <authorList>
            <consortium name="RefSeq"/>
        </authorList>
    </citation>
    <scope>IDENTIFICATION</scope>
    <source>
        <tissue evidence="5">Blood</tissue>
    </source>
</reference>
<organism evidence="4 5">
    <name type="scientific">Equus przewalskii</name>
    <name type="common">Przewalski's horse</name>
    <name type="synonym">Equus caballus przewalskii</name>
    <dbReference type="NCBI Taxonomy" id="9798"/>
    <lineage>
        <taxon>Eukaryota</taxon>
        <taxon>Metazoa</taxon>
        <taxon>Chordata</taxon>
        <taxon>Craniata</taxon>
        <taxon>Vertebrata</taxon>
        <taxon>Euteleostomi</taxon>
        <taxon>Mammalia</taxon>
        <taxon>Eutheria</taxon>
        <taxon>Laurasiatheria</taxon>
        <taxon>Perissodactyla</taxon>
        <taxon>Equidae</taxon>
        <taxon>Equus</taxon>
    </lineage>
</organism>
<evidence type="ECO:0000313" key="4">
    <source>
        <dbReference type="Proteomes" id="UP001652662"/>
    </source>
</evidence>
<protein>
    <submittedName>
        <fullName evidence="5">Testis-expressed protein 50</fullName>
    </submittedName>
</protein>
<keyword evidence="2" id="KW-1133">Transmembrane helix</keyword>
<accession>A0ABM2EI21</accession>
<evidence type="ECO:0000256" key="3">
    <source>
        <dbReference type="SAM" id="SignalP"/>
    </source>
</evidence>
<gene>
    <name evidence="5" type="primary">TEX50</name>
</gene>
<evidence type="ECO:0000256" key="1">
    <source>
        <dbReference type="SAM" id="MobiDB-lite"/>
    </source>
</evidence>
<feature type="region of interest" description="Disordered" evidence="1">
    <location>
        <begin position="158"/>
        <end position="179"/>
    </location>
</feature>
<feature type="transmembrane region" description="Helical" evidence="2">
    <location>
        <begin position="75"/>
        <end position="99"/>
    </location>
</feature>
<dbReference type="GeneID" id="103544272"/>
<dbReference type="Proteomes" id="UP001652662">
    <property type="component" value="Chromosome 23"/>
</dbReference>
<keyword evidence="3" id="KW-0732">Signal</keyword>
<feature type="signal peptide" evidence="3">
    <location>
        <begin position="1"/>
        <end position="23"/>
    </location>
</feature>
<keyword evidence="2" id="KW-0812">Transmembrane</keyword>
<keyword evidence="2" id="KW-0472">Membrane</keyword>
<feature type="chain" id="PRO_5046452610" evidence="3">
    <location>
        <begin position="24"/>
        <end position="192"/>
    </location>
</feature>
<dbReference type="RefSeq" id="XP_008509333.1">
    <property type="nucleotide sequence ID" value="XM_008511111.2"/>
</dbReference>
<dbReference type="PANTHER" id="PTHR39232">
    <property type="entry name" value="TESTIS-EXPRESSED PROTEIN 50"/>
    <property type="match status" value="1"/>
</dbReference>
<feature type="compositionally biased region" description="Basic residues" evidence="1">
    <location>
        <begin position="158"/>
        <end position="170"/>
    </location>
</feature>
<dbReference type="PANTHER" id="PTHR39232:SF1">
    <property type="entry name" value="TESTIS-EXPRESSED PROTEIN 50"/>
    <property type="match status" value="1"/>
</dbReference>
<name>A0ABM2EI21_EQUPR</name>
<proteinExistence type="predicted"/>
<evidence type="ECO:0000313" key="5">
    <source>
        <dbReference type="RefSeq" id="XP_008509333.1"/>
    </source>
</evidence>
<dbReference type="InterPro" id="IPR038833">
    <property type="entry name" value="TEX50"/>
</dbReference>
<keyword evidence="4" id="KW-1185">Reference proteome</keyword>
<evidence type="ECO:0000256" key="2">
    <source>
        <dbReference type="SAM" id="Phobius"/>
    </source>
</evidence>
<sequence length="192" mass="22470">MSFQGLSLIFPFLFICFFKETFCVCDGTIWTKVGWEILPEEMQYLKFKHSPSYCLPYPLNNLCFNFANMDIFQGYLYFTYTLVQALSFILFVLSVHYLWMKWKKHQKKLKKQPSLDTLGNDLEGPSFQDIDEILCRLMAKTSMLTTYLNQSSHYPLAKKVKHGKPKRKKTPSGGGARRYPYAHVTRSNMKVT</sequence>